<dbReference type="Pfam" id="PF01578">
    <property type="entry name" value="Cytochrom_C_asm"/>
    <property type="match status" value="1"/>
</dbReference>
<feature type="transmembrane region" description="Helical" evidence="6">
    <location>
        <begin position="165"/>
        <end position="183"/>
    </location>
</feature>
<proteinExistence type="predicted"/>
<feature type="transmembrane region" description="Helical" evidence="6">
    <location>
        <begin position="189"/>
        <end position="211"/>
    </location>
</feature>
<dbReference type="InterPro" id="IPR002541">
    <property type="entry name" value="Cyt_c_assembly"/>
</dbReference>
<dbReference type="InterPro" id="IPR045062">
    <property type="entry name" value="Cyt_c_biogenesis_CcsA/CcmC"/>
</dbReference>
<comment type="subcellular location">
    <subcellularLocation>
        <location evidence="1">Membrane</location>
        <topology evidence="1">Multi-pass membrane protein</topology>
    </subcellularLocation>
</comment>
<evidence type="ECO:0000256" key="5">
    <source>
        <dbReference type="ARBA" id="ARBA00023136"/>
    </source>
</evidence>
<dbReference type="GO" id="GO:0020037">
    <property type="term" value="F:heme binding"/>
    <property type="evidence" value="ECO:0007669"/>
    <property type="project" value="InterPro"/>
</dbReference>
<evidence type="ECO:0000313" key="9">
    <source>
        <dbReference type="Proteomes" id="UP000824176"/>
    </source>
</evidence>
<evidence type="ECO:0000256" key="3">
    <source>
        <dbReference type="ARBA" id="ARBA00022748"/>
    </source>
</evidence>
<reference evidence="8" key="1">
    <citation type="journal article" date="2021" name="PeerJ">
        <title>Extensive microbial diversity within the chicken gut microbiome revealed by metagenomics and culture.</title>
        <authorList>
            <person name="Gilroy R."/>
            <person name="Ravi A."/>
            <person name="Getino M."/>
            <person name="Pursley I."/>
            <person name="Horton D.L."/>
            <person name="Alikhan N.F."/>
            <person name="Baker D."/>
            <person name="Gharbi K."/>
            <person name="Hall N."/>
            <person name="Watson M."/>
            <person name="Adriaenssens E.M."/>
            <person name="Foster-Nyarko E."/>
            <person name="Jarju S."/>
            <person name="Secka A."/>
            <person name="Antonio M."/>
            <person name="Oren A."/>
            <person name="Chaudhuri R.R."/>
            <person name="La Ragione R."/>
            <person name="Hildebrand F."/>
            <person name="Pallen M.J."/>
        </authorList>
    </citation>
    <scope>NUCLEOTIDE SEQUENCE</scope>
    <source>
        <strain evidence="8">ChiW4-1371</strain>
    </source>
</reference>
<evidence type="ECO:0000256" key="6">
    <source>
        <dbReference type="SAM" id="Phobius"/>
    </source>
</evidence>
<evidence type="ECO:0000256" key="1">
    <source>
        <dbReference type="ARBA" id="ARBA00004141"/>
    </source>
</evidence>
<dbReference type="EMBL" id="DXAQ01000053">
    <property type="protein sequence ID" value="HIZ88991.1"/>
    <property type="molecule type" value="Genomic_DNA"/>
</dbReference>
<feature type="transmembrane region" description="Helical" evidence="6">
    <location>
        <begin position="223"/>
        <end position="245"/>
    </location>
</feature>
<gene>
    <name evidence="8" type="ORF">H9804_03520</name>
</gene>
<keyword evidence="5 6" id="KW-0472">Membrane</keyword>
<evidence type="ECO:0000259" key="7">
    <source>
        <dbReference type="Pfam" id="PF01578"/>
    </source>
</evidence>
<evidence type="ECO:0000256" key="2">
    <source>
        <dbReference type="ARBA" id="ARBA00022692"/>
    </source>
</evidence>
<accession>A0A9D2GU24</accession>
<dbReference type="Proteomes" id="UP000824176">
    <property type="component" value="Unassembled WGS sequence"/>
</dbReference>
<comment type="caution">
    <text evidence="8">The sequence shown here is derived from an EMBL/GenBank/DDBJ whole genome shotgun (WGS) entry which is preliminary data.</text>
</comment>
<protein>
    <submittedName>
        <fullName evidence="8">Cytochrome c biogenesis protein</fullName>
    </submittedName>
</protein>
<reference evidence="8" key="2">
    <citation type="submission" date="2021-04" db="EMBL/GenBank/DDBJ databases">
        <authorList>
            <person name="Gilroy R."/>
        </authorList>
    </citation>
    <scope>NUCLEOTIDE SEQUENCE</scope>
    <source>
        <strain evidence="8">ChiW4-1371</strain>
    </source>
</reference>
<feature type="transmembrane region" description="Helical" evidence="6">
    <location>
        <begin position="44"/>
        <end position="64"/>
    </location>
</feature>
<dbReference type="PANTHER" id="PTHR30071">
    <property type="entry name" value="HEME EXPORTER PROTEIN C"/>
    <property type="match status" value="1"/>
</dbReference>
<feature type="transmembrane region" description="Helical" evidence="6">
    <location>
        <begin position="110"/>
        <end position="132"/>
    </location>
</feature>
<name>A0A9D2GU24_9BACT</name>
<feature type="domain" description="Cytochrome c assembly protein" evidence="7">
    <location>
        <begin position="44"/>
        <end position="241"/>
    </location>
</feature>
<evidence type="ECO:0000256" key="4">
    <source>
        <dbReference type="ARBA" id="ARBA00022989"/>
    </source>
</evidence>
<keyword evidence="3" id="KW-0201">Cytochrome c-type biogenesis</keyword>
<dbReference type="GO" id="GO:0017004">
    <property type="term" value="P:cytochrome complex assembly"/>
    <property type="evidence" value="ECO:0007669"/>
    <property type="project" value="UniProtKB-KW"/>
</dbReference>
<sequence>MLFLLWGNRNVRALFNIFIGIGLIFNIAEIVLRYLNTESAPVTTLYDVMKMVSLSFGITYFILYAKYRRPLIGLFISPFMVVSSIVAIYFPPNVMPSYPAVDSIWRYVHLPFIILGTTFLVAAFIASLMYLIQESQLKKKNFGFIFQRFPALDTIAGINDTSLQIGFYFFTIGTALGFVWMLQNNLESILSSAKIIFSILTWFLYAVLMILKRRKPMTPRQTAQWTVIGFILILVTYVGVANFMLR</sequence>
<keyword evidence="2 6" id="KW-0812">Transmembrane</keyword>
<dbReference type="AlphaFoldDB" id="A0A9D2GU24"/>
<organism evidence="8 9">
    <name type="scientific">Candidatus Mucispirillum faecigallinarum</name>
    <dbReference type="NCBI Taxonomy" id="2838699"/>
    <lineage>
        <taxon>Bacteria</taxon>
        <taxon>Pseudomonadati</taxon>
        <taxon>Deferribacterota</taxon>
        <taxon>Deferribacteres</taxon>
        <taxon>Deferribacterales</taxon>
        <taxon>Mucispirillaceae</taxon>
        <taxon>Mucispirillum</taxon>
    </lineage>
</organism>
<dbReference type="PANTHER" id="PTHR30071:SF1">
    <property type="entry name" value="CYTOCHROME B_B6 PROTEIN-RELATED"/>
    <property type="match status" value="1"/>
</dbReference>
<dbReference type="GO" id="GO:0005886">
    <property type="term" value="C:plasma membrane"/>
    <property type="evidence" value="ECO:0007669"/>
    <property type="project" value="TreeGrafter"/>
</dbReference>
<keyword evidence="4 6" id="KW-1133">Transmembrane helix</keyword>
<feature type="transmembrane region" description="Helical" evidence="6">
    <location>
        <begin position="12"/>
        <end position="32"/>
    </location>
</feature>
<feature type="transmembrane region" description="Helical" evidence="6">
    <location>
        <begin position="71"/>
        <end position="90"/>
    </location>
</feature>
<evidence type="ECO:0000313" key="8">
    <source>
        <dbReference type="EMBL" id="HIZ88991.1"/>
    </source>
</evidence>